<comment type="similarity">
    <text evidence="7">Belongs to the small GTPase superfamily. RasD family.</text>
</comment>
<dbReference type="GO" id="GO:0005525">
    <property type="term" value="F:GTP binding"/>
    <property type="evidence" value="ECO:0007669"/>
    <property type="project" value="UniProtKB-KW"/>
</dbReference>
<dbReference type="GO" id="GO:0005886">
    <property type="term" value="C:plasma membrane"/>
    <property type="evidence" value="ECO:0007669"/>
    <property type="project" value="UniProtKB-SubCell"/>
</dbReference>
<dbReference type="PROSITE" id="PS51421">
    <property type="entry name" value="RAS"/>
    <property type="match status" value="1"/>
</dbReference>
<accession>A0A183WJE1</accession>
<dbReference type="InterPro" id="IPR001806">
    <property type="entry name" value="Small_GTPase"/>
</dbReference>
<evidence type="ECO:0000256" key="5">
    <source>
        <dbReference type="ARBA" id="ARBA00023136"/>
    </source>
</evidence>
<protein>
    <submittedName>
        <fullName evidence="9">GTP-binding protein Di-Ras2</fullName>
    </submittedName>
</protein>
<evidence type="ECO:0000313" key="8">
    <source>
        <dbReference type="Proteomes" id="UP000050795"/>
    </source>
</evidence>
<dbReference type="AlphaFoldDB" id="A0A183WJE1"/>
<keyword evidence="4" id="KW-0547">Nucleotide-binding</keyword>
<dbReference type="SMART" id="SM00173">
    <property type="entry name" value="RAS"/>
    <property type="match status" value="1"/>
</dbReference>
<dbReference type="WBParaSite" id="TREG1_10310.1">
    <property type="protein sequence ID" value="TREG1_10310.1"/>
    <property type="gene ID" value="TREG1_10310"/>
</dbReference>
<sequence>MDDREQPHAEVVFMGEGRVGKTALIQRIIKGPNSNIWDDKYEPTIEDSFIREFVVKGNLCRLRLIDTAGSYMFPAMNRLWHRRGSAFVLVCARDDASSLDRIKTILKEIQEERPEDYRKLIIVIVVNKNDIRESEWLITDEEVESVADESQIPFSSIISASARDNYGVIDILKVMWKKNQEAGENGIIFDPLPPHVDLNDGRRRASAFAVLFRNSSTKGATVFHIDGREGPRHSCTPTSNRLAISTSTNLSNESSFGTTFIKKLGRLSLGGHRNTKRDKTNLEPAVIKLDCTIS</sequence>
<dbReference type="InterPro" id="IPR005225">
    <property type="entry name" value="Small_GTP-bd"/>
</dbReference>
<dbReference type="SUPFAM" id="SSF52540">
    <property type="entry name" value="P-loop containing nucleoside triphosphate hydrolases"/>
    <property type="match status" value="1"/>
</dbReference>
<dbReference type="OrthoDB" id="265044at2759"/>
<dbReference type="PANTHER" id="PTHR46149">
    <property type="entry name" value="MIP08469P"/>
    <property type="match status" value="1"/>
</dbReference>
<keyword evidence="6" id="KW-0449">Lipoprotein</keyword>
<dbReference type="InterPro" id="IPR052236">
    <property type="entry name" value="Small_GTPase_RasD"/>
</dbReference>
<reference evidence="9" key="2">
    <citation type="submission" date="2023-11" db="UniProtKB">
        <authorList>
            <consortium name="WormBaseParasite"/>
        </authorList>
    </citation>
    <scope>IDENTIFICATION</scope>
</reference>
<dbReference type="PANTHER" id="PTHR46149:SF7">
    <property type="entry name" value="GTP-BINDING PROTEIN DI-RAS2"/>
    <property type="match status" value="1"/>
</dbReference>
<keyword evidence="3" id="KW-0488">Methylation</keyword>
<keyword evidence="8" id="KW-1185">Reference proteome</keyword>
<evidence type="ECO:0000256" key="1">
    <source>
        <dbReference type="ARBA" id="ARBA00004193"/>
    </source>
</evidence>
<dbReference type="SMART" id="SM00175">
    <property type="entry name" value="RAB"/>
    <property type="match status" value="1"/>
</dbReference>
<dbReference type="PRINTS" id="PR00449">
    <property type="entry name" value="RASTRNSFRMNG"/>
</dbReference>
<keyword evidence="2" id="KW-1003">Cell membrane</keyword>
<evidence type="ECO:0000313" key="9">
    <source>
        <dbReference type="WBParaSite" id="TREG1_10310.1"/>
    </source>
</evidence>
<evidence type="ECO:0000256" key="6">
    <source>
        <dbReference type="ARBA" id="ARBA00023288"/>
    </source>
</evidence>
<keyword evidence="4" id="KW-0342">GTP-binding</keyword>
<organism evidence="8 9">
    <name type="scientific">Trichobilharzia regenti</name>
    <name type="common">Nasal bird schistosome</name>
    <dbReference type="NCBI Taxonomy" id="157069"/>
    <lineage>
        <taxon>Eukaryota</taxon>
        <taxon>Metazoa</taxon>
        <taxon>Spiralia</taxon>
        <taxon>Lophotrochozoa</taxon>
        <taxon>Platyhelminthes</taxon>
        <taxon>Trematoda</taxon>
        <taxon>Digenea</taxon>
        <taxon>Strigeidida</taxon>
        <taxon>Schistosomatoidea</taxon>
        <taxon>Schistosomatidae</taxon>
        <taxon>Trichobilharzia</taxon>
    </lineage>
</organism>
<reference evidence="8" key="1">
    <citation type="submission" date="2022-06" db="EMBL/GenBank/DDBJ databases">
        <authorList>
            <person name="Berger JAMES D."/>
            <person name="Berger JAMES D."/>
        </authorList>
    </citation>
    <scope>NUCLEOTIDE SEQUENCE [LARGE SCALE GENOMIC DNA]</scope>
</reference>
<dbReference type="NCBIfam" id="TIGR00231">
    <property type="entry name" value="small_GTP"/>
    <property type="match status" value="1"/>
</dbReference>
<evidence type="ECO:0000256" key="3">
    <source>
        <dbReference type="ARBA" id="ARBA00022481"/>
    </source>
</evidence>
<dbReference type="GO" id="GO:0003924">
    <property type="term" value="F:GTPase activity"/>
    <property type="evidence" value="ECO:0007669"/>
    <property type="project" value="InterPro"/>
</dbReference>
<dbReference type="PROSITE" id="PS51419">
    <property type="entry name" value="RAB"/>
    <property type="match status" value="1"/>
</dbReference>
<dbReference type="InterPro" id="IPR027417">
    <property type="entry name" value="P-loop_NTPase"/>
</dbReference>
<proteinExistence type="inferred from homology"/>
<dbReference type="Proteomes" id="UP000050795">
    <property type="component" value="Unassembled WGS sequence"/>
</dbReference>
<dbReference type="Pfam" id="PF00071">
    <property type="entry name" value="Ras"/>
    <property type="match status" value="1"/>
</dbReference>
<dbReference type="Gene3D" id="3.40.50.300">
    <property type="entry name" value="P-loop containing nucleotide triphosphate hydrolases"/>
    <property type="match status" value="1"/>
</dbReference>
<comment type="subcellular location">
    <subcellularLocation>
        <location evidence="1">Cell membrane</location>
        <topology evidence="1">Lipid-anchor</topology>
    </subcellularLocation>
</comment>
<keyword evidence="5" id="KW-0472">Membrane</keyword>
<evidence type="ECO:0000256" key="4">
    <source>
        <dbReference type="ARBA" id="ARBA00023134"/>
    </source>
</evidence>
<evidence type="ECO:0000256" key="2">
    <source>
        <dbReference type="ARBA" id="ARBA00022475"/>
    </source>
</evidence>
<evidence type="ECO:0000256" key="7">
    <source>
        <dbReference type="ARBA" id="ARBA00038061"/>
    </source>
</evidence>
<name>A0A183WJE1_TRIRE</name>